<keyword evidence="1" id="KW-0732">Signal</keyword>
<feature type="signal peptide" evidence="1">
    <location>
        <begin position="1"/>
        <end position="17"/>
    </location>
</feature>
<dbReference type="PANTHER" id="PTHR38013:SF1">
    <property type="entry name" value="GLYCOPROTEIN_POLYSACCHARIDE METABOLISM"/>
    <property type="match status" value="1"/>
</dbReference>
<proteinExistence type="predicted"/>
<keyword evidence="2" id="KW-0449">Lipoprotein</keyword>
<dbReference type="PANTHER" id="PTHR38013">
    <property type="entry name" value="GLYCOPROTEIN/POLYSACCHARIDE METABOLISM"/>
    <property type="match status" value="1"/>
</dbReference>
<dbReference type="Pfam" id="PF09619">
    <property type="entry name" value="YscW"/>
    <property type="match status" value="1"/>
</dbReference>
<dbReference type="Proteomes" id="UP000825051">
    <property type="component" value="Chromosome"/>
</dbReference>
<sequence>MRTLRLLLGAATALWWAGCTTPKKTPPVVDQLTLAGHVLTTDNSALPDDAVLTVRLLDVSSPDDPAGVVAEQSTSASGRPPIGFMLRYRPAEAERGHRFVLDARIESMGKLRYYSLKPQPVKLDGTEGPHELLVAPAK</sequence>
<gene>
    <name evidence="2" type="ORF">K0B96_00885</name>
</gene>
<evidence type="ECO:0000313" key="2">
    <source>
        <dbReference type="EMBL" id="QYM79203.1"/>
    </source>
</evidence>
<dbReference type="KEGG" id="ole:K0B96_00885"/>
<organism evidence="2 3">
    <name type="scientific">Horticoccus luteus</name>
    <dbReference type="NCBI Taxonomy" id="2862869"/>
    <lineage>
        <taxon>Bacteria</taxon>
        <taxon>Pseudomonadati</taxon>
        <taxon>Verrucomicrobiota</taxon>
        <taxon>Opitutia</taxon>
        <taxon>Opitutales</taxon>
        <taxon>Opitutaceae</taxon>
        <taxon>Horticoccus</taxon>
    </lineage>
</organism>
<dbReference type="AlphaFoldDB" id="A0A8F9TWT8"/>
<evidence type="ECO:0000256" key="1">
    <source>
        <dbReference type="SAM" id="SignalP"/>
    </source>
</evidence>
<dbReference type="RefSeq" id="WP_220162752.1">
    <property type="nucleotide sequence ID" value="NZ_CP080507.1"/>
</dbReference>
<feature type="chain" id="PRO_5034603292" evidence="1">
    <location>
        <begin position="18"/>
        <end position="138"/>
    </location>
</feature>
<dbReference type="InterPro" id="IPR039366">
    <property type="entry name" value="Pilotin"/>
</dbReference>
<evidence type="ECO:0000313" key="3">
    <source>
        <dbReference type="Proteomes" id="UP000825051"/>
    </source>
</evidence>
<dbReference type="PROSITE" id="PS51257">
    <property type="entry name" value="PROKAR_LIPOPROTEIN"/>
    <property type="match status" value="1"/>
</dbReference>
<keyword evidence="3" id="KW-1185">Reference proteome</keyword>
<dbReference type="InterPro" id="IPR053196">
    <property type="entry name" value="Lipoprotein_YbaY-like"/>
</dbReference>
<reference evidence="2" key="1">
    <citation type="submission" date="2021-08" db="EMBL/GenBank/DDBJ databases">
        <title>Genome of a novel bacterium of the phylum Verrucomicrobia, Oleiharenicola sp. KSB-15.</title>
        <authorList>
            <person name="Chung J.-H."/>
            <person name="Ahn J.-H."/>
            <person name="Yoon Y."/>
            <person name="Kim D.-Y."/>
            <person name="An S.-H."/>
            <person name="Park I."/>
            <person name="Yeon J."/>
        </authorList>
    </citation>
    <scope>NUCLEOTIDE SEQUENCE</scope>
    <source>
        <strain evidence="2">KSB-15</strain>
    </source>
</reference>
<name>A0A8F9TWT8_9BACT</name>
<dbReference type="EMBL" id="CP080507">
    <property type="protein sequence ID" value="QYM79203.1"/>
    <property type="molecule type" value="Genomic_DNA"/>
</dbReference>
<protein>
    <submittedName>
        <fullName evidence="2">YbaY family lipoprotein</fullName>
    </submittedName>
</protein>
<accession>A0A8F9TWT8</accession>